<evidence type="ECO:0000313" key="2">
    <source>
        <dbReference type="EMBL" id="MEX0408005.1"/>
    </source>
</evidence>
<reference evidence="2 3" key="1">
    <citation type="submission" date="2024-05" db="EMBL/GenBank/DDBJ databases">
        <authorList>
            <person name="Jiang F."/>
        </authorList>
    </citation>
    <scope>NUCLEOTIDE SEQUENCE [LARGE SCALE GENOMIC DNA]</scope>
    <source>
        <strain evidence="2 3">LZ166</strain>
    </source>
</reference>
<evidence type="ECO:0000256" key="1">
    <source>
        <dbReference type="SAM" id="SignalP"/>
    </source>
</evidence>
<comment type="caution">
    <text evidence="2">The sequence shown here is derived from an EMBL/GenBank/DDBJ whole genome shotgun (WGS) entry which is preliminary data.</text>
</comment>
<name>A0ABV3SR40_9HYPH</name>
<feature type="signal peptide" evidence="1">
    <location>
        <begin position="1"/>
        <end position="24"/>
    </location>
</feature>
<evidence type="ECO:0008006" key="4">
    <source>
        <dbReference type="Google" id="ProtNLM"/>
    </source>
</evidence>
<dbReference type="EMBL" id="JBDPGJ010000004">
    <property type="protein sequence ID" value="MEX0408005.1"/>
    <property type="molecule type" value="Genomic_DNA"/>
</dbReference>
<evidence type="ECO:0000313" key="3">
    <source>
        <dbReference type="Proteomes" id="UP001556692"/>
    </source>
</evidence>
<accession>A0ABV3SR40</accession>
<keyword evidence="1" id="KW-0732">Signal</keyword>
<dbReference type="Proteomes" id="UP001556692">
    <property type="component" value="Unassembled WGS sequence"/>
</dbReference>
<gene>
    <name evidence="2" type="ORF">ABGN05_20305</name>
</gene>
<proteinExistence type="predicted"/>
<dbReference type="RefSeq" id="WP_367955860.1">
    <property type="nucleotide sequence ID" value="NZ_JBDPGJ010000004.1"/>
</dbReference>
<organism evidence="2 3">
    <name type="scientific">Aquibium pacificus</name>
    <dbReference type="NCBI Taxonomy" id="3153579"/>
    <lineage>
        <taxon>Bacteria</taxon>
        <taxon>Pseudomonadati</taxon>
        <taxon>Pseudomonadota</taxon>
        <taxon>Alphaproteobacteria</taxon>
        <taxon>Hyphomicrobiales</taxon>
        <taxon>Phyllobacteriaceae</taxon>
        <taxon>Aquibium</taxon>
    </lineage>
</organism>
<sequence>MFPRFLSMFFGIACSVIICSTAWAQTPPADSFNRYILRAVKHLQSTYPSKGYDINRAYSHKIAYNGDSINPTNPPRTMCVAAVAEAIIYAIKFYVEETGDKSVYEFLPASTWNSMRPRDLRSHIWVDGRLDAYGTADALVTFGIGKRVRFSELTPGSFLNINRNRPGKKPTGHAVIFLAYLDAKGNELTTYSDAAVGFKYWSAQGNGTTGDSGYAYRYAFLNKLPNQTGYCPQLPGGKKVDCWILNSKSSKYLNMGYMLHPSKWNRAVRDENLELIKRGLYEQTRSRSPLGIPELDPEISYADFDAYLEENDTMKLNEIFPDDASTE</sequence>
<keyword evidence="3" id="KW-1185">Reference proteome</keyword>
<protein>
    <recommendedName>
        <fullName evidence="4">Peptidase C39-like domain-containing protein</fullName>
    </recommendedName>
</protein>
<feature type="chain" id="PRO_5047065618" description="Peptidase C39-like domain-containing protein" evidence="1">
    <location>
        <begin position="25"/>
        <end position="327"/>
    </location>
</feature>